<evidence type="ECO:0000256" key="1">
    <source>
        <dbReference type="SAM" id="MobiDB-lite"/>
    </source>
</evidence>
<proteinExistence type="predicted"/>
<dbReference type="EMBL" id="JAPNKE010000002">
    <property type="protein sequence ID" value="MCY1006598.1"/>
    <property type="molecule type" value="Genomic_DNA"/>
</dbReference>
<feature type="compositionally biased region" description="Low complexity" evidence="1">
    <location>
        <begin position="47"/>
        <end position="116"/>
    </location>
</feature>
<dbReference type="Proteomes" id="UP001150924">
    <property type="component" value="Unassembled WGS sequence"/>
</dbReference>
<feature type="region of interest" description="Disordered" evidence="1">
    <location>
        <begin position="1"/>
        <end position="123"/>
    </location>
</feature>
<name>A0A9X3IY83_9BACT</name>
<evidence type="ECO:0008006" key="4">
    <source>
        <dbReference type="Google" id="ProtNLM"/>
    </source>
</evidence>
<feature type="compositionally biased region" description="Low complexity" evidence="1">
    <location>
        <begin position="19"/>
        <end position="36"/>
    </location>
</feature>
<gene>
    <name evidence="2" type="ORF">OV079_13755</name>
</gene>
<dbReference type="RefSeq" id="WP_267768866.1">
    <property type="nucleotide sequence ID" value="NZ_JAPNKE010000002.1"/>
</dbReference>
<organism evidence="2 3">
    <name type="scientific">Nannocystis pusilla</name>
    <dbReference type="NCBI Taxonomy" id="889268"/>
    <lineage>
        <taxon>Bacteria</taxon>
        <taxon>Pseudomonadati</taxon>
        <taxon>Myxococcota</taxon>
        <taxon>Polyangia</taxon>
        <taxon>Nannocystales</taxon>
        <taxon>Nannocystaceae</taxon>
        <taxon>Nannocystis</taxon>
    </lineage>
</organism>
<sequence>MLRRRRGRVHCGHDGQSGTGITSAASEATAGTAGTADESETGGSEGSGSATATGTTAPTTGAPTTTTTGPTSSTTAEPMTGTASTTEGLSEGTSEGTSQGTTTNGLTDGTTTSTTGLEPGVCGDGQLNVGEQCDNGPDNGPDAACSEECLLNTCGDGKVDPGETCDLGPDNGPDNGCSVTCDILPTSCGTQEAEAELIPKPVDIIITIDNSGSMGNEIVGVQDNINVNFAQIIENSGLDYRVIMVSRFGNDSAESVCIEAPLGGIGQGGCTNPPNKPVNGDRFFHYSVEIGSHNSWCRLLATLNGNTKDEYNFAPMGWQQWLRPDAFKIFLELTDDGVECSYNNISYDDNNNVNSGLTAATKFDERLIAVAPQHFGDSKENRNYKWYSIVGMAYNNPADKPYSDVDPIVTGKCPTAADNGTGYQTLSNITGALRFPLCDTSKYDVVFQAIANGVVADAKIACDFEIPPPPEGKTLDENSIVVEFTPTGQMNPLLLGKVPSIDQCDSMSFYVENGKVILCPDACDLAQDDKDATLKVEFTCDPLMPL</sequence>
<dbReference type="AlphaFoldDB" id="A0A9X3IY83"/>
<evidence type="ECO:0000313" key="3">
    <source>
        <dbReference type="Proteomes" id="UP001150924"/>
    </source>
</evidence>
<keyword evidence="3" id="KW-1185">Reference proteome</keyword>
<comment type="caution">
    <text evidence="2">The sequence shown here is derived from an EMBL/GenBank/DDBJ whole genome shotgun (WGS) entry which is preliminary data.</text>
</comment>
<evidence type="ECO:0000313" key="2">
    <source>
        <dbReference type="EMBL" id="MCY1006598.1"/>
    </source>
</evidence>
<accession>A0A9X3IY83</accession>
<protein>
    <recommendedName>
        <fullName evidence="4">Myxococcus cysteine-rich repeat-containing protein</fullName>
    </recommendedName>
</protein>
<feature type="compositionally biased region" description="Basic residues" evidence="1">
    <location>
        <begin position="1"/>
        <end position="10"/>
    </location>
</feature>
<reference evidence="2" key="1">
    <citation type="submission" date="2022-11" db="EMBL/GenBank/DDBJ databases">
        <title>Minimal conservation of predation-associated metabolite biosynthetic gene clusters underscores biosynthetic potential of Myxococcota including descriptions for ten novel species: Archangium lansinium sp. nov., Myxococcus landrumus sp. nov., Nannocystis bai.</title>
        <authorList>
            <person name="Ahearne A."/>
            <person name="Stevens C."/>
            <person name="Phillips K."/>
        </authorList>
    </citation>
    <scope>NUCLEOTIDE SEQUENCE</scope>
    <source>
        <strain evidence="2">Na p29</strain>
    </source>
</reference>